<dbReference type="Pfam" id="PF00552">
    <property type="entry name" value="IN_DBD_C"/>
    <property type="match status" value="1"/>
</dbReference>
<feature type="domain" description="Integrase-type" evidence="11">
    <location>
        <begin position="27"/>
        <end position="78"/>
    </location>
</feature>
<dbReference type="EMBL" id="JH000211">
    <property type="protein sequence ID" value="EGV92228.1"/>
    <property type="molecule type" value="Genomic_DNA"/>
</dbReference>
<protein>
    <submittedName>
        <fullName evidence="12">Putative Pol polyprotein</fullName>
    </submittedName>
</protein>
<dbReference type="Gene3D" id="2.30.30.10">
    <property type="entry name" value="Integrase, C-terminal domain superfamily, retroviral"/>
    <property type="match status" value="1"/>
</dbReference>
<dbReference type="Pfam" id="PF00607">
    <property type="entry name" value="Gag_p24"/>
    <property type="match status" value="1"/>
</dbReference>
<keyword evidence="8" id="KW-0238">DNA-binding</keyword>
<dbReference type="Proteomes" id="UP000001075">
    <property type="component" value="Unassembled WGS sequence"/>
</dbReference>
<dbReference type="PROSITE" id="PS51027">
    <property type="entry name" value="INTEGRASE_DBD"/>
    <property type="match status" value="1"/>
</dbReference>
<organism evidence="12 13">
    <name type="scientific">Cricetulus griseus</name>
    <name type="common">Chinese hamster</name>
    <name type="synonym">Cricetulus barabensis griseus</name>
    <dbReference type="NCBI Taxonomy" id="10029"/>
    <lineage>
        <taxon>Eukaryota</taxon>
        <taxon>Metazoa</taxon>
        <taxon>Chordata</taxon>
        <taxon>Craniata</taxon>
        <taxon>Vertebrata</taxon>
        <taxon>Euteleostomi</taxon>
        <taxon>Mammalia</taxon>
        <taxon>Eutheria</taxon>
        <taxon>Euarchontoglires</taxon>
        <taxon>Glires</taxon>
        <taxon>Rodentia</taxon>
        <taxon>Myomorpha</taxon>
        <taxon>Muroidea</taxon>
        <taxon>Cricetidae</taxon>
        <taxon>Cricetinae</taxon>
        <taxon>Cricetulus</taxon>
    </lineage>
</organism>
<dbReference type="GO" id="GO:0003677">
    <property type="term" value="F:DNA binding"/>
    <property type="evidence" value="ECO:0007669"/>
    <property type="project" value="UniProtKB-KW"/>
</dbReference>
<evidence type="ECO:0000256" key="6">
    <source>
        <dbReference type="ARBA" id="ARBA00022801"/>
    </source>
</evidence>
<dbReference type="AlphaFoldDB" id="G3H8J0"/>
<dbReference type="GO" id="GO:0004519">
    <property type="term" value="F:endonuclease activity"/>
    <property type="evidence" value="ECO:0007669"/>
    <property type="project" value="UniProtKB-KW"/>
</dbReference>
<keyword evidence="5" id="KW-0255">Endonuclease</keyword>
<evidence type="ECO:0000256" key="2">
    <source>
        <dbReference type="ARBA" id="ARBA00022695"/>
    </source>
</evidence>
<dbReference type="InterPro" id="IPR008919">
    <property type="entry name" value="Retrov_capsid_N"/>
</dbReference>
<dbReference type="GO" id="GO:0016032">
    <property type="term" value="P:viral process"/>
    <property type="evidence" value="ECO:0007669"/>
    <property type="project" value="InterPro"/>
</dbReference>
<evidence type="ECO:0000256" key="1">
    <source>
        <dbReference type="ARBA" id="ARBA00022679"/>
    </source>
</evidence>
<keyword evidence="6" id="KW-0378">Hydrolase</keyword>
<keyword evidence="1" id="KW-0808">Transferase</keyword>
<dbReference type="SUPFAM" id="SSF47943">
    <property type="entry name" value="Retrovirus capsid protein, N-terminal core domain"/>
    <property type="match status" value="1"/>
</dbReference>
<dbReference type="GO" id="GO:0015074">
    <property type="term" value="P:DNA integration"/>
    <property type="evidence" value="ECO:0007669"/>
    <property type="project" value="UniProtKB-KW"/>
</dbReference>
<gene>
    <name evidence="12" type="ORF">I79_006692</name>
</gene>
<dbReference type="GO" id="GO:0016787">
    <property type="term" value="F:hydrolase activity"/>
    <property type="evidence" value="ECO:0007669"/>
    <property type="project" value="UniProtKB-KW"/>
</dbReference>
<keyword evidence="4" id="KW-0479">Metal-binding</keyword>
<dbReference type="STRING" id="10029.G3H8J0"/>
<evidence type="ECO:0000256" key="3">
    <source>
        <dbReference type="ARBA" id="ARBA00022722"/>
    </source>
</evidence>
<dbReference type="GO" id="GO:0016779">
    <property type="term" value="F:nucleotidyltransferase activity"/>
    <property type="evidence" value="ECO:0007669"/>
    <property type="project" value="UniProtKB-KW"/>
</dbReference>
<evidence type="ECO:0000256" key="9">
    <source>
        <dbReference type="PROSITE-ProRule" id="PRU00506"/>
    </source>
</evidence>
<dbReference type="InterPro" id="IPR001037">
    <property type="entry name" value="Integrase_C_retrovir"/>
</dbReference>
<evidence type="ECO:0000259" key="11">
    <source>
        <dbReference type="PROSITE" id="PS51027"/>
    </source>
</evidence>
<evidence type="ECO:0000313" key="13">
    <source>
        <dbReference type="Proteomes" id="UP000001075"/>
    </source>
</evidence>
<keyword evidence="3" id="KW-0540">Nuclease</keyword>
<dbReference type="Gene3D" id="1.10.375.10">
    <property type="entry name" value="Human Immunodeficiency Virus Type 1 Capsid Protein"/>
    <property type="match status" value="1"/>
</dbReference>
<proteinExistence type="predicted"/>
<reference evidence="13" key="1">
    <citation type="journal article" date="2011" name="Nat. Biotechnol.">
        <title>The genomic sequence of the Chinese hamster ovary (CHO)-K1 cell line.</title>
        <authorList>
            <person name="Xu X."/>
            <person name="Nagarajan H."/>
            <person name="Lewis N.E."/>
            <person name="Pan S."/>
            <person name="Cai Z."/>
            <person name="Liu X."/>
            <person name="Chen W."/>
            <person name="Xie M."/>
            <person name="Wang W."/>
            <person name="Hammond S."/>
            <person name="Andersen M.R."/>
            <person name="Neff N."/>
            <person name="Passarelli B."/>
            <person name="Koh W."/>
            <person name="Fan H.C."/>
            <person name="Wang J."/>
            <person name="Gui Y."/>
            <person name="Lee K.H."/>
            <person name="Betenbaugh M.J."/>
            <person name="Quake S.R."/>
            <person name="Famili I."/>
            <person name="Palsson B.O."/>
            <person name="Wang J."/>
        </authorList>
    </citation>
    <scope>NUCLEOTIDE SEQUENCE [LARGE SCALE GENOMIC DNA]</scope>
    <source>
        <strain evidence="13">CHO K1 cell line</strain>
    </source>
</reference>
<keyword evidence="7" id="KW-0229">DNA integration</keyword>
<feature type="region of interest" description="Disordered" evidence="10">
    <location>
        <begin position="79"/>
        <end position="119"/>
    </location>
</feature>
<sequence>MLLGQGRFVNQQTGYPIQLYDQINQIAIRAWKSIPNKGGLWRGPDPMLTWAQSSVCVFTQDQQDPVWVPEQLIRKIQHEEHHECQCGDASSPSHDESTGDGGAEMGDTVSVPKTYAGDV</sequence>
<dbReference type="InterPro" id="IPR036862">
    <property type="entry name" value="Integrase_C_dom_sf_retrovir"/>
</dbReference>
<evidence type="ECO:0000256" key="7">
    <source>
        <dbReference type="ARBA" id="ARBA00022908"/>
    </source>
</evidence>
<evidence type="ECO:0000313" key="12">
    <source>
        <dbReference type="EMBL" id="EGV92228.1"/>
    </source>
</evidence>
<dbReference type="InParanoid" id="G3H8J0"/>
<keyword evidence="2" id="KW-0548">Nucleotidyltransferase</keyword>
<evidence type="ECO:0000256" key="8">
    <source>
        <dbReference type="ARBA" id="ARBA00023125"/>
    </source>
</evidence>
<dbReference type="SUPFAM" id="SSF50122">
    <property type="entry name" value="DNA-binding domain of retroviral integrase"/>
    <property type="match status" value="1"/>
</dbReference>
<name>G3H8J0_CRIGR</name>
<accession>G3H8J0</accession>
<evidence type="ECO:0000256" key="4">
    <source>
        <dbReference type="ARBA" id="ARBA00022723"/>
    </source>
</evidence>
<dbReference type="GO" id="GO:0046872">
    <property type="term" value="F:metal ion binding"/>
    <property type="evidence" value="ECO:0007669"/>
    <property type="project" value="UniProtKB-KW"/>
</dbReference>
<evidence type="ECO:0000256" key="10">
    <source>
        <dbReference type="SAM" id="MobiDB-lite"/>
    </source>
</evidence>
<feature type="DNA-binding region" description="Integrase-type" evidence="9">
    <location>
        <begin position="27"/>
        <end position="78"/>
    </location>
</feature>
<evidence type="ECO:0000256" key="5">
    <source>
        <dbReference type="ARBA" id="ARBA00022759"/>
    </source>
</evidence>